<reference evidence="2 3" key="1">
    <citation type="submission" date="2023-02" db="EMBL/GenBank/DDBJ databases">
        <title>Genome sequence of Sphingobacterium sp. KACC 22765.</title>
        <authorList>
            <person name="Kim S."/>
            <person name="Heo J."/>
            <person name="Kwon S.-W."/>
        </authorList>
    </citation>
    <scope>NUCLEOTIDE SEQUENCE [LARGE SCALE GENOMIC DNA]</scope>
    <source>
        <strain evidence="2 3">KACC 22765</strain>
    </source>
</reference>
<dbReference type="RefSeq" id="WP_274267788.1">
    <property type="nucleotide sequence ID" value="NZ_CP117880.1"/>
</dbReference>
<evidence type="ECO:0000313" key="2">
    <source>
        <dbReference type="EMBL" id="WDF69060.1"/>
    </source>
</evidence>
<accession>A0ABY7WJA9</accession>
<name>A0ABY7WJA9_9SPHI</name>
<evidence type="ECO:0000256" key="1">
    <source>
        <dbReference type="SAM" id="Phobius"/>
    </source>
</evidence>
<dbReference type="Proteomes" id="UP001221558">
    <property type="component" value="Chromosome"/>
</dbReference>
<keyword evidence="1" id="KW-0472">Membrane</keyword>
<keyword evidence="3" id="KW-1185">Reference proteome</keyword>
<dbReference type="EMBL" id="CP117880">
    <property type="protein sequence ID" value="WDF69060.1"/>
    <property type="molecule type" value="Genomic_DNA"/>
</dbReference>
<keyword evidence="1" id="KW-0812">Transmembrane</keyword>
<organism evidence="2 3">
    <name type="scientific">Sphingobacterium oryzagri</name>
    <dbReference type="NCBI Taxonomy" id="3025669"/>
    <lineage>
        <taxon>Bacteria</taxon>
        <taxon>Pseudomonadati</taxon>
        <taxon>Bacteroidota</taxon>
        <taxon>Sphingobacteriia</taxon>
        <taxon>Sphingobacteriales</taxon>
        <taxon>Sphingobacteriaceae</taxon>
        <taxon>Sphingobacterium</taxon>
    </lineage>
</organism>
<gene>
    <name evidence="2" type="ORF">PQ465_01475</name>
</gene>
<evidence type="ECO:0000313" key="3">
    <source>
        <dbReference type="Proteomes" id="UP001221558"/>
    </source>
</evidence>
<sequence length="132" mass="16128">MKKLVKGKKRKTKKYWIVSLSIFAILVLIGNFTIIGYFLQRNYRYSNYNATFTYAEEKLKGIPYTGRDNSFRSFLRDNPNVKDKTLYRTFTVDIWRFWEWREMIIRTDRFLLPYISTEEIMKNRAQEHLPDF</sequence>
<proteinExistence type="predicted"/>
<keyword evidence="1" id="KW-1133">Transmembrane helix</keyword>
<feature type="transmembrane region" description="Helical" evidence="1">
    <location>
        <begin position="15"/>
        <end position="39"/>
    </location>
</feature>
<protein>
    <submittedName>
        <fullName evidence="2">Uncharacterized protein</fullName>
    </submittedName>
</protein>